<organism evidence="1 2">
    <name type="scientific">Datura stramonium</name>
    <name type="common">Jimsonweed</name>
    <name type="synonym">Common thornapple</name>
    <dbReference type="NCBI Taxonomy" id="4076"/>
    <lineage>
        <taxon>Eukaryota</taxon>
        <taxon>Viridiplantae</taxon>
        <taxon>Streptophyta</taxon>
        <taxon>Embryophyta</taxon>
        <taxon>Tracheophyta</taxon>
        <taxon>Spermatophyta</taxon>
        <taxon>Magnoliopsida</taxon>
        <taxon>eudicotyledons</taxon>
        <taxon>Gunneridae</taxon>
        <taxon>Pentapetalae</taxon>
        <taxon>asterids</taxon>
        <taxon>lamiids</taxon>
        <taxon>Solanales</taxon>
        <taxon>Solanaceae</taxon>
        <taxon>Solanoideae</taxon>
        <taxon>Datureae</taxon>
        <taxon>Datura</taxon>
    </lineage>
</organism>
<protein>
    <submittedName>
        <fullName evidence="1">Uncharacterized protein</fullName>
    </submittedName>
</protein>
<feature type="non-terminal residue" evidence="1">
    <location>
        <position position="66"/>
    </location>
</feature>
<accession>A0ABS8SX48</accession>
<dbReference type="Proteomes" id="UP000823775">
    <property type="component" value="Unassembled WGS sequence"/>
</dbReference>
<evidence type="ECO:0000313" key="1">
    <source>
        <dbReference type="EMBL" id="MCD7463616.1"/>
    </source>
</evidence>
<comment type="caution">
    <text evidence="1">The sequence shown here is derived from an EMBL/GenBank/DDBJ whole genome shotgun (WGS) entry which is preliminary data.</text>
</comment>
<feature type="non-terminal residue" evidence="1">
    <location>
        <position position="1"/>
    </location>
</feature>
<sequence>KAFKEPVGRGAGHGTIPVVVKSNTGTGCSGCSIDNASHCIVALPTNVVMILLNVLESLVPNHGGLP</sequence>
<name>A0ABS8SX48_DATST</name>
<gene>
    <name evidence="1" type="ORF">HAX54_050943</name>
</gene>
<proteinExistence type="predicted"/>
<reference evidence="1 2" key="1">
    <citation type="journal article" date="2021" name="BMC Genomics">
        <title>Datura genome reveals duplications of psychoactive alkaloid biosynthetic genes and high mutation rate following tissue culture.</title>
        <authorList>
            <person name="Rajewski A."/>
            <person name="Carter-House D."/>
            <person name="Stajich J."/>
            <person name="Litt A."/>
        </authorList>
    </citation>
    <scope>NUCLEOTIDE SEQUENCE [LARGE SCALE GENOMIC DNA]</scope>
    <source>
        <strain evidence="1">AR-01</strain>
    </source>
</reference>
<evidence type="ECO:0000313" key="2">
    <source>
        <dbReference type="Proteomes" id="UP000823775"/>
    </source>
</evidence>
<dbReference type="EMBL" id="JACEIK010000898">
    <property type="protein sequence ID" value="MCD7463616.1"/>
    <property type="molecule type" value="Genomic_DNA"/>
</dbReference>
<keyword evidence="2" id="KW-1185">Reference proteome</keyword>